<evidence type="ECO:0000313" key="3">
    <source>
        <dbReference type="Proteomes" id="UP000007819"/>
    </source>
</evidence>
<proteinExistence type="predicted"/>
<dbReference type="PANTHER" id="PTHR23274">
    <property type="entry name" value="DNA HELICASE-RELATED"/>
    <property type="match status" value="1"/>
</dbReference>
<dbReference type="PANTHER" id="PTHR23274:SF51">
    <property type="entry name" value="OS03G0423850 PROTEIN"/>
    <property type="match status" value="1"/>
</dbReference>
<sequence length="176" mass="19913">MPRKPRNIKVARLNETFPRYKLSRRVPKQLSRVRSHKLELKVGVPVLLMRNLDAPRLCNGTRLRVTELGRHIVKARVLIGEAKGANVIIPRILIKPNNLPFNFKRLQFPLKVAFSMTINKSQGQTLNVAGIHLGTPCFSHGQLYVACSRVSKAKNLHVYAEGWSISCTVYVWIGLP</sequence>
<feature type="domain" description="DNA helicase Pif1-like 2B" evidence="1">
    <location>
        <begin position="33"/>
        <end position="68"/>
    </location>
</feature>
<dbReference type="OrthoDB" id="272985at2759"/>
<name>A0A8R1WY31_ACYPI</name>
<dbReference type="RefSeq" id="XP_008178766.1">
    <property type="nucleotide sequence ID" value="XM_008180544.1"/>
</dbReference>
<accession>A0A8R1WY31</accession>
<dbReference type="EnsemblMetazoa" id="XM_008180544.1">
    <property type="protein sequence ID" value="XP_008178766.1"/>
    <property type="gene ID" value="LOC103307981"/>
</dbReference>
<dbReference type="InterPro" id="IPR027417">
    <property type="entry name" value="P-loop_NTPase"/>
</dbReference>
<evidence type="ECO:0000259" key="1">
    <source>
        <dbReference type="Pfam" id="PF21530"/>
    </source>
</evidence>
<dbReference type="Gene3D" id="2.30.30.940">
    <property type="match status" value="1"/>
</dbReference>
<dbReference type="Proteomes" id="UP000007819">
    <property type="component" value="Chromosome X"/>
</dbReference>
<dbReference type="InterPro" id="IPR049163">
    <property type="entry name" value="Pif1-like_2B_dom"/>
</dbReference>
<dbReference type="KEGG" id="api:103307981"/>
<keyword evidence="3" id="KW-1185">Reference proteome</keyword>
<dbReference type="GO" id="GO:0005657">
    <property type="term" value="C:replication fork"/>
    <property type="evidence" value="ECO:0007669"/>
    <property type="project" value="TreeGrafter"/>
</dbReference>
<dbReference type="CDD" id="cd18809">
    <property type="entry name" value="SF1_C_RecD"/>
    <property type="match status" value="1"/>
</dbReference>
<protein>
    <recommendedName>
        <fullName evidence="1">DNA helicase Pif1-like 2B domain-containing protein</fullName>
    </recommendedName>
</protein>
<dbReference type="SUPFAM" id="SSF52540">
    <property type="entry name" value="P-loop containing nucleoside triphosphate hydrolases"/>
    <property type="match status" value="1"/>
</dbReference>
<dbReference type="AlphaFoldDB" id="A0A8R1WY31"/>
<evidence type="ECO:0000313" key="2">
    <source>
        <dbReference type="EnsemblMetazoa" id="XP_008178766.1"/>
    </source>
</evidence>
<dbReference type="GO" id="GO:0006260">
    <property type="term" value="P:DNA replication"/>
    <property type="evidence" value="ECO:0007669"/>
    <property type="project" value="TreeGrafter"/>
</dbReference>
<reference evidence="2" key="2">
    <citation type="submission" date="2022-06" db="UniProtKB">
        <authorList>
            <consortium name="EnsemblMetazoa"/>
        </authorList>
    </citation>
    <scope>IDENTIFICATION</scope>
</reference>
<dbReference type="Pfam" id="PF21530">
    <property type="entry name" value="Pif1_2B_dom"/>
    <property type="match status" value="1"/>
</dbReference>
<dbReference type="GeneID" id="103307981"/>
<organism evidence="2 3">
    <name type="scientific">Acyrthosiphon pisum</name>
    <name type="common">Pea aphid</name>
    <dbReference type="NCBI Taxonomy" id="7029"/>
    <lineage>
        <taxon>Eukaryota</taxon>
        <taxon>Metazoa</taxon>
        <taxon>Ecdysozoa</taxon>
        <taxon>Arthropoda</taxon>
        <taxon>Hexapoda</taxon>
        <taxon>Insecta</taxon>
        <taxon>Pterygota</taxon>
        <taxon>Neoptera</taxon>
        <taxon>Paraneoptera</taxon>
        <taxon>Hemiptera</taxon>
        <taxon>Sternorrhyncha</taxon>
        <taxon>Aphidomorpha</taxon>
        <taxon>Aphidoidea</taxon>
        <taxon>Aphididae</taxon>
        <taxon>Macrosiphini</taxon>
        <taxon>Acyrthosiphon</taxon>
    </lineage>
</organism>
<dbReference type="Gene3D" id="3.40.50.300">
    <property type="entry name" value="P-loop containing nucleotide triphosphate hydrolases"/>
    <property type="match status" value="1"/>
</dbReference>
<reference evidence="3" key="1">
    <citation type="submission" date="2010-06" db="EMBL/GenBank/DDBJ databases">
        <authorList>
            <person name="Jiang H."/>
            <person name="Abraham K."/>
            <person name="Ali S."/>
            <person name="Alsbrooks S.L."/>
            <person name="Anim B.N."/>
            <person name="Anosike U.S."/>
            <person name="Attaway T."/>
            <person name="Bandaranaike D.P."/>
            <person name="Battles P.K."/>
            <person name="Bell S.N."/>
            <person name="Bell A.V."/>
            <person name="Beltran B."/>
            <person name="Bickham C."/>
            <person name="Bustamante Y."/>
            <person name="Caleb T."/>
            <person name="Canada A."/>
            <person name="Cardenas V."/>
            <person name="Carter K."/>
            <person name="Chacko J."/>
            <person name="Chandrabose M.N."/>
            <person name="Chavez D."/>
            <person name="Chavez A."/>
            <person name="Chen L."/>
            <person name="Chu H.-S."/>
            <person name="Claassen K.J."/>
            <person name="Cockrell R."/>
            <person name="Collins M."/>
            <person name="Cooper J.A."/>
            <person name="Cree A."/>
            <person name="Curry S.M."/>
            <person name="Da Y."/>
            <person name="Dao M.D."/>
            <person name="Das B."/>
            <person name="Davila M.-L."/>
            <person name="Davy-Carroll L."/>
            <person name="Denson S."/>
            <person name="Dinh H."/>
            <person name="Ebong V.E."/>
            <person name="Edwards J.R."/>
            <person name="Egan A."/>
            <person name="El-Daye J."/>
            <person name="Escobedo L."/>
            <person name="Fernandez S."/>
            <person name="Fernando P.R."/>
            <person name="Flagg N."/>
            <person name="Forbes L.D."/>
            <person name="Fowler R.G."/>
            <person name="Fu Q."/>
            <person name="Gabisi R.A."/>
            <person name="Ganer J."/>
            <person name="Garbino Pronczuk A."/>
            <person name="Garcia R.M."/>
            <person name="Garner T."/>
            <person name="Garrett T.E."/>
            <person name="Gonzalez D.A."/>
            <person name="Hamid H."/>
            <person name="Hawkins E.S."/>
            <person name="Hirani K."/>
            <person name="Hogues M.E."/>
            <person name="Hollins B."/>
            <person name="Hsiao C.-H."/>
            <person name="Jabil R."/>
            <person name="James M.L."/>
            <person name="Jhangiani S.N."/>
            <person name="Johnson B."/>
            <person name="Johnson Q."/>
            <person name="Joshi V."/>
            <person name="Kalu J.B."/>
            <person name="Kam C."/>
            <person name="Kashfia A."/>
            <person name="Keebler J."/>
            <person name="Kisamo H."/>
            <person name="Kovar C.L."/>
            <person name="Lago L.A."/>
            <person name="Lai C.-Y."/>
            <person name="Laidlaw J."/>
            <person name="Lara F."/>
            <person name="Le T.-K."/>
            <person name="Lee S.L."/>
            <person name="Legall F.H."/>
            <person name="Lemon S.J."/>
            <person name="Lewis L.R."/>
            <person name="Li B."/>
            <person name="Liu Y."/>
            <person name="Liu Y.-S."/>
            <person name="Lopez J."/>
            <person name="Lozado R.J."/>
            <person name="Lu J."/>
            <person name="Madu R.C."/>
            <person name="Maheshwari M."/>
            <person name="Maheshwari R."/>
            <person name="Malloy K."/>
            <person name="Martinez E."/>
            <person name="Mathew T."/>
            <person name="Mercado I.C."/>
            <person name="Mercado C."/>
            <person name="Meyer B."/>
            <person name="Montgomery K."/>
            <person name="Morgan M.B."/>
            <person name="Munidasa M."/>
            <person name="Nazareth L.V."/>
            <person name="Nelson J."/>
            <person name="Ng B.M."/>
            <person name="Nguyen N.B."/>
            <person name="Nguyen P.Q."/>
            <person name="Nguyen T."/>
            <person name="Obregon M."/>
            <person name="Okwuonu G.O."/>
            <person name="Onwere C.G."/>
            <person name="Orozco G."/>
            <person name="Parra A."/>
            <person name="Patel S."/>
            <person name="Patil S."/>
            <person name="Perez A."/>
            <person name="Perez Y."/>
            <person name="Pham C."/>
            <person name="Primus E.L."/>
            <person name="Pu L.-L."/>
            <person name="Puazo M."/>
            <person name="Qin X."/>
            <person name="Quiroz J.B."/>
            <person name="Reese J."/>
            <person name="Richards S."/>
            <person name="Rives C.M."/>
            <person name="Robberts R."/>
            <person name="Ruiz S.J."/>
            <person name="Ruiz M.J."/>
            <person name="Santibanez J."/>
            <person name="Schneider B.W."/>
            <person name="Sisson I."/>
            <person name="Smith M."/>
            <person name="Sodergren E."/>
            <person name="Song X.-Z."/>
            <person name="Song B.B."/>
            <person name="Summersgill H."/>
            <person name="Thelus R."/>
            <person name="Thornton R.D."/>
            <person name="Trejos Z.Y."/>
            <person name="Usmani K."/>
            <person name="Vattathil S."/>
            <person name="Villasana D."/>
            <person name="Walker D.L."/>
            <person name="Wang S."/>
            <person name="Wang K."/>
            <person name="White C.S."/>
            <person name="Williams A.C."/>
            <person name="Williamson J."/>
            <person name="Wilson K."/>
            <person name="Woghiren I.O."/>
            <person name="Woodworth J.R."/>
            <person name="Worley K.C."/>
            <person name="Wright R.A."/>
            <person name="Wu W."/>
            <person name="Young L."/>
            <person name="Zhang L."/>
            <person name="Zhang J."/>
            <person name="Zhu Y."/>
            <person name="Muzny D.M."/>
            <person name="Weinstock G."/>
            <person name="Gibbs R.A."/>
        </authorList>
    </citation>
    <scope>NUCLEOTIDE SEQUENCE [LARGE SCALE GENOMIC DNA]</scope>
    <source>
        <strain evidence="3">LSR1</strain>
    </source>
</reference>